<dbReference type="EMBL" id="CAJNJQ010002903">
    <property type="protein sequence ID" value="CAE7187896.1"/>
    <property type="molecule type" value="Genomic_DNA"/>
</dbReference>
<organism evidence="2 3">
    <name type="scientific">Rhizoctonia solani</name>
    <dbReference type="NCBI Taxonomy" id="456999"/>
    <lineage>
        <taxon>Eukaryota</taxon>
        <taxon>Fungi</taxon>
        <taxon>Dikarya</taxon>
        <taxon>Basidiomycota</taxon>
        <taxon>Agaricomycotina</taxon>
        <taxon>Agaricomycetes</taxon>
        <taxon>Cantharellales</taxon>
        <taxon>Ceratobasidiaceae</taxon>
        <taxon>Rhizoctonia</taxon>
    </lineage>
</organism>
<evidence type="ECO:0008006" key="4">
    <source>
        <dbReference type="Google" id="ProtNLM"/>
    </source>
</evidence>
<comment type="caution">
    <text evidence="2">The sequence shown here is derived from an EMBL/GenBank/DDBJ whole genome shotgun (WGS) entry which is preliminary data.</text>
</comment>
<feature type="region of interest" description="Disordered" evidence="1">
    <location>
        <begin position="833"/>
        <end position="869"/>
    </location>
</feature>
<evidence type="ECO:0000313" key="2">
    <source>
        <dbReference type="EMBL" id="CAE7187896.1"/>
    </source>
</evidence>
<dbReference type="SUPFAM" id="SSF81901">
    <property type="entry name" value="HCP-like"/>
    <property type="match status" value="1"/>
</dbReference>
<feature type="region of interest" description="Disordered" evidence="1">
    <location>
        <begin position="1"/>
        <end position="21"/>
    </location>
</feature>
<accession>A0A8H3E2N9</accession>
<reference evidence="2" key="1">
    <citation type="submission" date="2021-01" db="EMBL/GenBank/DDBJ databases">
        <authorList>
            <person name="Kaushik A."/>
        </authorList>
    </citation>
    <scope>NUCLEOTIDE SEQUENCE</scope>
    <source>
        <strain evidence="2">AG5</strain>
    </source>
</reference>
<feature type="compositionally biased region" description="Polar residues" evidence="1">
    <location>
        <begin position="835"/>
        <end position="844"/>
    </location>
</feature>
<evidence type="ECO:0000313" key="3">
    <source>
        <dbReference type="Proteomes" id="UP000663827"/>
    </source>
</evidence>
<feature type="region of interest" description="Disordered" evidence="1">
    <location>
        <begin position="672"/>
        <end position="705"/>
    </location>
</feature>
<dbReference type="InterPro" id="IPR011990">
    <property type="entry name" value="TPR-like_helical_dom_sf"/>
</dbReference>
<evidence type="ECO:0000256" key="1">
    <source>
        <dbReference type="SAM" id="MobiDB-lite"/>
    </source>
</evidence>
<name>A0A8H3E2N9_9AGAM</name>
<feature type="region of interest" description="Disordered" evidence="1">
    <location>
        <begin position="745"/>
        <end position="774"/>
    </location>
</feature>
<dbReference type="Proteomes" id="UP000663827">
    <property type="component" value="Unassembled WGS sequence"/>
</dbReference>
<dbReference type="Gene3D" id="1.25.40.10">
    <property type="entry name" value="Tetratricopeptide repeat domain"/>
    <property type="match status" value="1"/>
</dbReference>
<dbReference type="AlphaFoldDB" id="A0A8H3E2N9"/>
<feature type="compositionally biased region" description="Basic residues" evidence="1">
    <location>
        <begin position="750"/>
        <end position="759"/>
    </location>
</feature>
<proteinExistence type="predicted"/>
<sequence>MAYQSRALASTPDGHPELPSRLGNLAVCYNERFERLGELNDLEQAIAYESRALESTPDGHPHLPIRLANLAVSYSERFGRLGEPEDLEQALAYGSRALESTPDGHPDLPRRLGNLAMSYRERFGRLGELRDLEQATKHGACVLATITSDHPDSCFWHFHHAMSYIAYYNYSHDPSHLHQALPLLRSASTLSAGSPRRRFQIAYQWALSACEHSVLNPIEAFRAAIDLLPQFIWLGTTADQRYHDLTSIQTLAVDAAHAAIVSSSHSLALEWLEHARCVAWNQNLMLRSPLDQLLGSHPVLATRLQKVASEFYEASSSSRESLAVSRSITLEQVAQDHRRLAQEYEDLLTQARIQPGFEDLLRPMKAAGLIYAARNGPIVVINCHEQGSDAIMILPNQSTVAHLSLSSFSVKKAQDAHSNMRSILRRKGIRERGFSLWKKPERQNDSEFGDALMMLWTDVVKPVLDFLGLTAHDPGARLPHITWCPTGAASFLPLHAAGDYSQPVGSRVFDYVVSSYTPTLTALLASQPSALNCNSKVLAIGQANTPGHNELPGTTAELQLVKTHVANCSQGPSEQPQGSTQVPWVTCARDLVPQTASDTAPSLQSPNAVQLDIVERPPARARDAGTMKVSDVKFGCSRTRAVYPCIALVRSPLLLLNTSPRIKLIGRERGLDLKTEPVPDGGPSEPRGEQTNRIRSPSLTRKGKGQLLREAIGPSDAGWPPVTSATRPAYTPHCPFAATTRRLALSSRPPHPRSQHLKHGIPIPRCWPGSRGEPKKLISRLGAFRRRRHDGHTNGPRQVYGIRETILPSINGSPDFTRAATVYPTTRKHLLSPFTPLQSSAHPSTSRERGPDWLKNYRWTRRNDEPEVQ</sequence>
<gene>
    <name evidence="2" type="ORF">RDB_LOCUS123986</name>
</gene>
<protein>
    <recommendedName>
        <fullName evidence="4">CHAT domain-containing protein</fullName>
    </recommendedName>
</protein>